<evidence type="ECO:0000313" key="3">
    <source>
        <dbReference type="Proteomes" id="UP000091857"/>
    </source>
</evidence>
<feature type="coiled-coil region" evidence="1">
    <location>
        <begin position="305"/>
        <end position="357"/>
    </location>
</feature>
<dbReference type="OMA" id="MMNELIH"/>
<sequence length="396" mass="46162">MSSSSSSSSTIDVDELLQIGTRCRDLRKEKEMLNGSQSHSFELIRRLELHVKSLLEARAEDRKLIQKLERELLNCSQQIDYLQDQINARNAEVYSLGEHVHDLELKLADMDNLQVKVGQLQGEIERSDTECFLLTQELKSKELELQKSVLCIEKLEESISSLTLDSQCEIESMKLDMMALEQACFEARRDQKETTLEKATMDKLIKEQEIRVYDAEEIIDCLEKENKELREKFVTSEMHARQFLQKIEEWQEKEDKSQLNIQHQLSESESKNMLREKSACGELLGQLFSKLAIVLAPESSLKKKMERMSHQITEYEVLVKQLKEDLREEKLKAKEEADDLAQEMAELRYQMTSLLEEECKRRACIEHASLQRIAELEAQIQKEQRPFCGITKFHEA</sequence>
<keyword evidence="3" id="KW-1185">Reference proteome</keyword>
<keyword evidence="1" id="KW-0175">Coiled coil</keyword>
<protein>
    <submittedName>
        <fullName evidence="2">Uncharacterized protein</fullName>
    </submittedName>
</protein>
<dbReference type="Proteomes" id="UP000091857">
    <property type="component" value="Chromosome 14"/>
</dbReference>
<dbReference type="EMBL" id="CM004400">
    <property type="protein sequence ID" value="OAY31108.1"/>
    <property type="molecule type" value="Genomic_DNA"/>
</dbReference>
<dbReference type="PANTHER" id="PTHR36390">
    <property type="entry name" value="MYOSIN HEAVY CHAIN-LIKE PROTEIN"/>
    <property type="match status" value="1"/>
</dbReference>
<comment type="caution">
    <text evidence="2">The sequence shown here is derived from an EMBL/GenBank/DDBJ whole genome shotgun (WGS) entry which is preliminary data.</text>
</comment>
<feature type="coiled-coil region" evidence="1">
    <location>
        <begin position="205"/>
        <end position="239"/>
    </location>
</feature>
<name>A0A2C9UK56_MANES</name>
<evidence type="ECO:0000256" key="1">
    <source>
        <dbReference type="SAM" id="Coils"/>
    </source>
</evidence>
<feature type="coiled-coil region" evidence="1">
    <location>
        <begin position="51"/>
        <end position="85"/>
    </location>
</feature>
<dbReference type="OrthoDB" id="2020741at2759"/>
<reference evidence="3" key="1">
    <citation type="journal article" date="2016" name="Nat. Biotechnol.">
        <title>Sequencing wild and cultivated cassava and related species reveals extensive interspecific hybridization and genetic diversity.</title>
        <authorList>
            <person name="Bredeson J.V."/>
            <person name="Lyons J.B."/>
            <person name="Prochnik S.E."/>
            <person name="Wu G.A."/>
            <person name="Ha C.M."/>
            <person name="Edsinger-Gonzales E."/>
            <person name="Grimwood J."/>
            <person name="Schmutz J."/>
            <person name="Rabbi I.Y."/>
            <person name="Egesi C."/>
            <person name="Nauluvula P."/>
            <person name="Lebot V."/>
            <person name="Ndunguru J."/>
            <person name="Mkamilo G."/>
            <person name="Bart R.S."/>
            <person name="Setter T.L."/>
            <person name="Gleadow R.M."/>
            <person name="Kulakow P."/>
            <person name="Ferguson M.E."/>
            <person name="Rounsley S."/>
            <person name="Rokhsar D.S."/>
        </authorList>
    </citation>
    <scope>NUCLEOTIDE SEQUENCE [LARGE SCALE GENOMIC DNA]</scope>
    <source>
        <strain evidence="3">cv. AM560-2</strain>
    </source>
</reference>
<evidence type="ECO:0000313" key="2">
    <source>
        <dbReference type="EMBL" id="OAY31108.1"/>
    </source>
</evidence>
<dbReference type="AlphaFoldDB" id="A0A2C9UK56"/>
<dbReference type="STRING" id="3983.A0A2C9UK56"/>
<dbReference type="Gramene" id="Manes.14G084000.2.v8.1">
    <property type="protein sequence ID" value="Manes.14G084000.2.v8.1.CDS"/>
    <property type="gene ID" value="Manes.14G084000.v8.1"/>
</dbReference>
<accession>A0A2C9UK56</accession>
<dbReference type="PANTHER" id="PTHR36390:SF1">
    <property type="entry name" value="MYOSIN HEAVY CHAIN-LIKE PROTEIN"/>
    <property type="match status" value="1"/>
</dbReference>
<organism evidence="2 3">
    <name type="scientific">Manihot esculenta</name>
    <name type="common">Cassava</name>
    <name type="synonym">Jatropha manihot</name>
    <dbReference type="NCBI Taxonomy" id="3983"/>
    <lineage>
        <taxon>Eukaryota</taxon>
        <taxon>Viridiplantae</taxon>
        <taxon>Streptophyta</taxon>
        <taxon>Embryophyta</taxon>
        <taxon>Tracheophyta</taxon>
        <taxon>Spermatophyta</taxon>
        <taxon>Magnoliopsida</taxon>
        <taxon>eudicotyledons</taxon>
        <taxon>Gunneridae</taxon>
        <taxon>Pentapetalae</taxon>
        <taxon>rosids</taxon>
        <taxon>fabids</taxon>
        <taxon>Malpighiales</taxon>
        <taxon>Euphorbiaceae</taxon>
        <taxon>Crotonoideae</taxon>
        <taxon>Manihoteae</taxon>
        <taxon>Manihot</taxon>
    </lineage>
</organism>
<gene>
    <name evidence="2" type="ORF">MANES_14G084000v8</name>
</gene>
<proteinExistence type="predicted"/>